<name>A0A0A6UQI6_ACTUT</name>
<organism evidence="6 7">
    <name type="scientific">Actinoplanes utahensis</name>
    <dbReference type="NCBI Taxonomy" id="1869"/>
    <lineage>
        <taxon>Bacteria</taxon>
        <taxon>Bacillati</taxon>
        <taxon>Actinomycetota</taxon>
        <taxon>Actinomycetes</taxon>
        <taxon>Micromonosporales</taxon>
        <taxon>Micromonosporaceae</taxon>
        <taxon>Actinoplanes</taxon>
    </lineage>
</organism>
<evidence type="ECO:0000256" key="1">
    <source>
        <dbReference type="ARBA" id="ARBA00022801"/>
    </source>
</evidence>
<reference evidence="6 7" key="1">
    <citation type="submission" date="2014-10" db="EMBL/GenBank/DDBJ databases">
        <title>Draft genome sequence of Actinoplanes utahensis NRRL 12052.</title>
        <authorList>
            <person name="Velasco-Bucheli B."/>
            <person name="del Cerro C."/>
            <person name="Hormigo D."/>
            <person name="Garcia J.L."/>
            <person name="Acebal C."/>
            <person name="Arroyo M."/>
            <person name="de la Mata I."/>
        </authorList>
    </citation>
    <scope>NUCLEOTIDE SEQUENCE [LARGE SCALE GENOMIC DNA]</scope>
    <source>
        <strain evidence="6 7">NRRL 12052</strain>
    </source>
</reference>
<dbReference type="OrthoDB" id="5100409at2"/>
<dbReference type="EMBL" id="JRTT01000005">
    <property type="protein sequence ID" value="KHD78395.1"/>
    <property type="molecule type" value="Genomic_DNA"/>
</dbReference>
<gene>
    <name evidence="6" type="ORF">MB27_06110</name>
</gene>
<dbReference type="Pfam" id="PF00150">
    <property type="entry name" value="Cellulase"/>
    <property type="match status" value="1"/>
</dbReference>
<dbReference type="eggNOG" id="COG3934">
    <property type="taxonomic scope" value="Bacteria"/>
</dbReference>
<proteinExistence type="inferred from homology"/>
<keyword evidence="4" id="KW-0732">Signal</keyword>
<evidence type="ECO:0000256" key="3">
    <source>
        <dbReference type="RuleBase" id="RU361153"/>
    </source>
</evidence>
<keyword evidence="1 3" id="KW-0378">Hydrolase</keyword>
<sequence>MSTARTCAAILASSLVLALAAPASAAATTTTAAAGSAASPTATIQPMNGFPPIAVPAAATATLQSRLAAVQAAKTINYYPSNAGWSAMWTGFDAARLDADMAKAAALGADNVRMIVFPQAFGFPTPKPEYAERFRKFVSTADAHGLTVKVTLFDWWAGYADTAGSAAWARAVLEPYATDPRILSVELKNEFQSSDPAAVAWVRELIPAVRAALPEMPLTLSVDGQSGAAGLARIKESLADRPLDYYDFHFYGNSERALAEIHQAQAAVAPAPLVIGETGLSTSAGSEGDQAAYLARVFRAAGEAGVRSVAPWTLYDFAAGAIPANSAVSKAPAQYRFGLFKADGTAKASASVVRTAWTGETLAEEVLDLGFEASRASSPWRAYRPELGVAMRSRDARTGTFAARFTGTGRGETAMPSIRTSPVTPVRGGQTWHAAAWARGTAVTGVNEVSLSWFDINDRWLGQHTSVRVAEGTSGWTRLTVDAVAPAGATSVQLHLKSGDNTGTVWFDDVSLSVERP</sequence>
<evidence type="ECO:0000313" key="6">
    <source>
        <dbReference type="EMBL" id="KHD78395.1"/>
    </source>
</evidence>
<evidence type="ECO:0000256" key="4">
    <source>
        <dbReference type="SAM" id="SignalP"/>
    </source>
</evidence>
<dbReference type="SUPFAM" id="SSF51445">
    <property type="entry name" value="(Trans)glycosidases"/>
    <property type="match status" value="1"/>
</dbReference>
<dbReference type="SUPFAM" id="SSF49785">
    <property type="entry name" value="Galactose-binding domain-like"/>
    <property type="match status" value="1"/>
</dbReference>
<feature type="signal peptide" evidence="4">
    <location>
        <begin position="1"/>
        <end position="25"/>
    </location>
</feature>
<dbReference type="GO" id="GO:0000272">
    <property type="term" value="P:polysaccharide catabolic process"/>
    <property type="evidence" value="ECO:0007669"/>
    <property type="project" value="InterPro"/>
</dbReference>
<accession>A0A0A6UQI6</accession>
<dbReference type="InterPro" id="IPR017853">
    <property type="entry name" value="GH"/>
</dbReference>
<dbReference type="GO" id="GO:0004553">
    <property type="term" value="F:hydrolase activity, hydrolyzing O-glycosyl compounds"/>
    <property type="evidence" value="ECO:0007669"/>
    <property type="project" value="InterPro"/>
</dbReference>
<evidence type="ECO:0000313" key="7">
    <source>
        <dbReference type="Proteomes" id="UP000054537"/>
    </source>
</evidence>
<dbReference type="Proteomes" id="UP000054537">
    <property type="component" value="Unassembled WGS sequence"/>
</dbReference>
<comment type="similarity">
    <text evidence="3">Belongs to the glycosyl hydrolase 5 (cellulase A) family.</text>
</comment>
<dbReference type="InterPro" id="IPR008979">
    <property type="entry name" value="Galactose-bd-like_sf"/>
</dbReference>
<keyword evidence="2 3" id="KW-0326">Glycosidase</keyword>
<comment type="caution">
    <text evidence="6">The sequence shown here is derived from an EMBL/GenBank/DDBJ whole genome shotgun (WGS) entry which is preliminary data.</text>
</comment>
<keyword evidence="7" id="KW-1185">Reference proteome</keyword>
<feature type="domain" description="Glycoside hydrolase family 5" evidence="5">
    <location>
        <begin position="89"/>
        <end position="293"/>
    </location>
</feature>
<dbReference type="STRING" id="1869.MB27_06110"/>
<dbReference type="Gene3D" id="2.60.120.260">
    <property type="entry name" value="Galactose-binding domain-like"/>
    <property type="match status" value="1"/>
</dbReference>
<dbReference type="RefSeq" id="WP_043523086.1">
    <property type="nucleotide sequence ID" value="NZ_BAABKU010000002.1"/>
</dbReference>
<protein>
    <submittedName>
        <fullName evidence="6">Glycosyl hydrolase</fullName>
    </submittedName>
</protein>
<evidence type="ECO:0000259" key="5">
    <source>
        <dbReference type="Pfam" id="PF00150"/>
    </source>
</evidence>
<dbReference type="InterPro" id="IPR001547">
    <property type="entry name" value="Glyco_hydro_5"/>
</dbReference>
<dbReference type="Gene3D" id="3.20.20.80">
    <property type="entry name" value="Glycosidases"/>
    <property type="match status" value="1"/>
</dbReference>
<dbReference type="AlphaFoldDB" id="A0A0A6UQI6"/>
<evidence type="ECO:0000256" key="2">
    <source>
        <dbReference type="ARBA" id="ARBA00023295"/>
    </source>
</evidence>
<feature type="chain" id="PRO_5002022720" evidence="4">
    <location>
        <begin position="26"/>
        <end position="517"/>
    </location>
</feature>